<dbReference type="Gene3D" id="3.30.70.1290">
    <property type="entry name" value="Transposase IS200-like"/>
    <property type="match status" value="1"/>
</dbReference>
<dbReference type="PANTHER" id="PTHR34322">
    <property type="entry name" value="TRANSPOSASE, Y1_TNP DOMAIN-CONTAINING"/>
    <property type="match status" value="1"/>
</dbReference>
<dbReference type="InterPro" id="IPR002686">
    <property type="entry name" value="Transposase_17"/>
</dbReference>
<evidence type="ECO:0000259" key="1">
    <source>
        <dbReference type="SMART" id="SM01321"/>
    </source>
</evidence>
<dbReference type="InterPro" id="IPR036515">
    <property type="entry name" value="Transposase_17_sf"/>
</dbReference>
<organism evidence="2 3">
    <name type="scientific">Pontiella agarivorans</name>
    <dbReference type="NCBI Taxonomy" id="3038953"/>
    <lineage>
        <taxon>Bacteria</taxon>
        <taxon>Pseudomonadati</taxon>
        <taxon>Kiritimatiellota</taxon>
        <taxon>Kiritimatiellia</taxon>
        <taxon>Kiritimatiellales</taxon>
        <taxon>Pontiellaceae</taxon>
        <taxon>Pontiella</taxon>
    </lineage>
</organism>
<protein>
    <submittedName>
        <fullName evidence="2">Transposase</fullName>
    </submittedName>
</protein>
<dbReference type="Pfam" id="PF01797">
    <property type="entry name" value="Y1_Tnp"/>
    <property type="match status" value="1"/>
</dbReference>
<keyword evidence="3" id="KW-1185">Reference proteome</keyword>
<sequence>MGRCPRIEYEGAVYHVMSRGNRQEPVFRTDRDHEVFLDTLGEACDRCGWRVHAFVLMGNHYHLLIETPEANLVDGMRRLQGTYTKRFNLRHQLWGHLFQGRYKALVVDPAGDYFSTVASYIHLNPARAKCFDLEKGCLEDYAWSSYPLYMNPSRRPEWLRVERTLGNLGLSDDRAGLKEYSRIMQKRVLEIACSANPGEVDERWALIRKGWAFGGDNFRSQLQEVLDGVMDGNRRESYSGEPVKKHDEREAERLLAEGLRRLKVDDADLALLKKGDNRKKVVAWIIRKKTSVKNEWIVQRLHMGRASNLSRYVKDVDEAKEGELWELNEMMK</sequence>
<evidence type="ECO:0000313" key="3">
    <source>
        <dbReference type="Proteomes" id="UP001290861"/>
    </source>
</evidence>
<dbReference type="RefSeq" id="WP_322608557.1">
    <property type="nucleotide sequence ID" value="NZ_JARVCO010000010.1"/>
</dbReference>
<dbReference type="SMART" id="SM01321">
    <property type="entry name" value="Y1_Tnp"/>
    <property type="match status" value="1"/>
</dbReference>
<name>A0ABU5MX27_9BACT</name>
<feature type="domain" description="Transposase IS200-like" evidence="1">
    <location>
        <begin position="9"/>
        <end position="124"/>
    </location>
</feature>
<dbReference type="EMBL" id="JARVCO010000010">
    <property type="protein sequence ID" value="MDZ8118760.1"/>
    <property type="molecule type" value="Genomic_DNA"/>
</dbReference>
<evidence type="ECO:0000313" key="2">
    <source>
        <dbReference type="EMBL" id="MDZ8118760.1"/>
    </source>
</evidence>
<dbReference type="PANTHER" id="PTHR34322:SF2">
    <property type="entry name" value="TRANSPOSASE IS200-LIKE DOMAIN-CONTAINING PROTEIN"/>
    <property type="match status" value="1"/>
</dbReference>
<dbReference type="SUPFAM" id="SSF143422">
    <property type="entry name" value="Transposase IS200-like"/>
    <property type="match status" value="1"/>
</dbReference>
<accession>A0ABU5MX27</accession>
<reference evidence="2 3" key="1">
    <citation type="journal article" date="2024" name="Appl. Environ. Microbiol.">
        <title>Pontiella agarivorans sp. nov., a novel marine anaerobic bacterium capable of degrading macroalgal polysaccharides and fixing nitrogen.</title>
        <authorList>
            <person name="Liu N."/>
            <person name="Kivenson V."/>
            <person name="Peng X."/>
            <person name="Cui Z."/>
            <person name="Lankiewicz T.S."/>
            <person name="Gosselin K.M."/>
            <person name="English C.J."/>
            <person name="Blair E.M."/>
            <person name="O'Malley M.A."/>
            <person name="Valentine D.L."/>
        </authorList>
    </citation>
    <scope>NUCLEOTIDE SEQUENCE [LARGE SCALE GENOMIC DNA]</scope>
    <source>
        <strain evidence="2 3">NLcol2</strain>
    </source>
</reference>
<proteinExistence type="predicted"/>
<gene>
    <name evidence="2" type="ORF">P9H32_08965</name>
</gene>
<comment type="caution">
    <text evidence="2">The sequence shown here is derived from an EMBL/GenBank/DDBJ whole genome shotgun (WGS) entry which is preliminary data.</text>
</comment>
<dbReference type="Proteomes" id="UP001290861">
    <property type="component" value="Unassembled WGS sequence"/>
</dbReference>